<gene>
    <name evidence="2" type="ORF">E2C01_099243</name>
</gene>
<feature type="chain" id="PRO_5022771619" evidence="1">
    <location>
        <begin position="17"/>
        <end position="92"/>
    </location>
</feature>
<protein>
    <submittedName>
        <fullName evidence="2">Uncharacterized protein</fullName>
    </submittedName>
</protein>
<comment type="caution">
    <text evidence="2">The sequence shown here is derived from an EMBL/GenBank/DDBJ whole genome shotgun (WGS) entry which is preliminary data.</text>
</comment>
<dbReference type="EMBL" id="VSRR010136905">
    <property type="protein sequence ID" value="MPD03601.1"/>
    <property type="molecule type" value="Genomic_DNA"/>
</dbReference>
<evidence type="ECO:0000256" key="1">
    <source>
        <dbReference type="SAM" id="SignalP"/>
    </source>
</evidence>
<proteinExistence type="predicted"/>
<accession>A0A5B7K3C9</accession>
<keyword evidence="3" id="KW-1185">Reference proteome</keyword>
<sequence length="92" mass="10105">MTILHKLFLSFSYSIALTPCCSLLNTRTAAFPALLLPYVTAGSKVTSGEESDEDSVDSVTVSGKRNTLARHQRLSKTIPDKNYEEGQDLELL</sequence>
<evidence type="ECO:0000313" key="3">
    <source>
        <dbReference type="Proteomes" id="UP000324222"/>
    </source>
</evidence>
<dbReference type="Proteomes" id="UP000324222">
    <property type="component" value="Unassembled WGS sequence"/>
</dbReference>
<name>A0A5B7K3C9_PORTR</name>
<dbReference type="AlphaFoldDB" id="A0A5B7K3C9"/>
<feature type="signal peptide" evidence="1">
    <location>
        <begin position="1"/>
        <end position="16"/>
    </location>
</feature>
<reference evidence="2 3" key="1">
    <citation type="submission" date="2019-05" db="EMBL/GenBank/DDBJ databases">
        <title>Another draft genome of Portunus trituberculatus and its Hox gene families provides insights of decapod evolution.</title>
        <authorList>
            <person name="Jeong J.-H."/>
            <person name="Song I."/>
            <person name="Kim S."/>
            <person name="Choi T."/>
            <person name="Kim D."/>
            <person name="Ryu S."/>
            <person name="Kim W."/>
        </authorList>
    </citation>
    <scope>NUCLEOTIDE SEQUENCE [LARGE SCALE GENOMIC DNA]</scope>
    <source>
        <tissue evidence="2">Muscle</tissue>
    </source>
</reference>
<keyword evidence="1" id="KW-0732">Signal</keyword>
<organism evidence="2 3">
    <name type="scientific">Portunus trituberculatus</name>
    <name type="common">Swimming crab</name>
    <name type="synonym">Neptunus trituberculatus</name>
    <dbReference type="NCBI Taxonomy" id="210409"/>
    <lineage>
        <taxon>Eukaryota</taxon>
        <taxon>Metazoa</taxon>
        <taxon>Ecdysozoa</taxon>
        <taxon>Arthropoda</taxon>
        <taxon>Crustacea</taxon>
        <taxon>Multicrustacea</taxon>
        <taxon>Malacostraca</taxon>
        <taxon>Eumalacostraca</taxon>
        <taxon>Eucarida</taxon>
        <taxon>Decapoda</taxon>
        <taxon>Pleocyemata</taxon>
        <taxon>Brachyura</taxon>
        <taxon>Eubrachyura</taxon>
        <taxon>Portunoidea</taxon>
        <taxon>Portunidae</taxon>
        <taxon>Portuninae</taxon>
        <taxon>Portunus</taxon>
    </lineage>
</organism>
<evidence type="ECO:0000313" key="2">
    <source>
        <dbReference type="EMBL" id="MPD03601.1"/>
    </source>
</evidence>